<dbReference type="OrthoDB" id="431588at2759"/>
<feature type="compositionally biased region" description="Low complexity" evidence="2">
    <location>
        <begin position="1181"/>
        <end position="1193"/>
    </location>
</feature>
<feature type="domain" description="DUF4455" evidence="3">
    <location>
        <begin position="137"/>
        <end position="603"/>
    </location>
</feature>
<evidence type="ECO:0000259" key="4">
    <source>
        <dbReference type="Pfam" id="PF14644"/>
    </source>
</evidence>
<organism evidence="5 6">
    <name type="scientific">Crassostrea virginica</name>
    <name type="common">Eastern oyster</name>
    <dbReference type="NCBI Taxonomy" id="6565"/>
    <lineage>
        <taxon>Eukaryota</taxon>
        <taxon>Metazoa</taxon>
        <taxon>Spiralia</taxon>
        <taxon>Lophotrochozoa</taxon>
        <taxon>Mollusca</taxon>
        <taxon>Bivalvia</taxon>
        <taxon>Autobranchia</taxon>
        <taxon>Pteriomorphia</taxon>
        <taxon>Ostreida</taxon>
        <taxon>Ostreoidea</taxon>
        <taxon>Ostreidae</taxon>
        <taxon>Crassostrea</taxon>
    </lineage>
</organism>
<reference evidence="6" key="1">
    <citation type="submission" date="2025-08" db="UniProtKB">
        <authorList>
            <consortium name="RefSeq"/>
        </authorList>
    </citation>
    <scope>IDENTIFICATION</scope>
    <source>
        <tissue evidence="6">Whole sample</tissue>
    </source>
</reference>
<feature type="compositionally biased region" description="Basic residues" evidence="2">
    <location>
        <begin position="1143"/>
        <end position="1155"/>
    </location>
</feature>
<feature type="coiled-coil region" evidence="1">
    <location>
        <begin position="1348"/>
        <end position="1382"/>
    </location>
</feature>
<feature type="compositionally biased region" description="Polar residues" evidence="2">
    <location>
        <begin position="1113"/>
        <end position="1123"/>
    </location>
</feature>
<dbReference type="Proteomes" id="UP000694844">
    <property type="component" value="Chromosome 3"/>
</dbReference>
<dbReference type="Pfam" id="PF14644">
    <property type="entry name" value="DUF4456"/>
    <property type="match status" value="1"/>
</dbReference>
<feature type="region of interest" description="Disordered" evidence="2">
    <location>
        <begin position="1093"/>
        <end position="1234"/>
    </location>
</feature>
<feature type="coiled-coil region" evidence="1">
    <location>
        <begin position="452"/>
        <end position="560"/>
    </location>
</feature>
<evidence type="ECO:0000313" key="6">
    <source>
        <dbReference type="RefSeq" id="XP_022322514.1"/>
    </source>
</evidence>
<protein>
    <submittedName>
        <fullName evidence="6">Coiled-coil domain-containing protein 180-like isoform X1</fullName>
    </submittedName>
</protein>
<dbReference type="KEGG" id="cvn:111123993"/>
<gene>
    <name evidence="6" type="primary">LOC111123993</name>
</gene>
<accession>A0A8B8D4Q0</accession>
<dbReference type="Pfam" id="PF14643">
    <property type="entry name" value="DUF4455"/>
    <property type="match status" value="1"/>
</dbReference>
<feature type="domain" description="DUF4456" evidence="4">
    <location>
        <begin position="1274"/>
        <end position="1478"/>
    </location>
</feature>
<dbReference type="InterPro" id="IPR027914">
    <property type="entry name" value="DUF4456"/>
</dbReference>
<name>A0A8B8D4Q0_CRAVI</name>
<dbReference type="PANTHER" id="PTHR21444">
    <property type="entry name" value="COILED-COIL DOMAIN-CONTAINING PROTEIN 180"/>
    <property type="match status" value="1"/>
</dbReference>
<feature type="compositionally biased region" description="Basic and acidic residues" evidence="2">
    <location>
        <begin position="1096"/>
        <end position="1109"/>
    </location>
</feature>
<feature type="compositionally biased region" description="Basic and acidic residues" evidence="2">
    <location>
        <begin position="1171"/>
        <end position="1180"/>
    </location>
</feature>
<dbReference type="PANTHER" id="PTHR21444:SF14">
    <property type="entry name" value="COILED-COIL DOMAIN-CONTAINING PROTEIN 180"/>
    <property type="match status" value="1"/>
</dbReference>
<proteinExistence type="predicted"/>
<dbReference type="InterPro" id="IPR028089">
    <property type="entry name" value="DUF4455"/>
</dbReference>
<evidence type="ECO:0000259" key="3">
    <source>
        <dbReference type="Pfam" id="PF14643"/>
    </source>
</evidence>
<evidence type="ECO:0000313" key="5">
    <source>
        <dbReference type="Proteomes" id="UP000694844"/>
    </source>
</evidence>
<feature type="compositionally biased region" description="Polar residues" evidence="2">
    <location>
        <begin position="1208"/>
        <end position="1234"/>
    </location>
</feature>
<evidence type="ECO:0000256" key="1">
    <source>
        <dbReference type="SAM" id="Coils"/>
    </source>
</evidence>
<feature type="region of interest" description="Disordered" evidence="2">
    <location>
        <begin position="1481"/>
        <end position="1500"/>
    </location>
</feature>
<dbReference type="GeneID" id="111123993"/>
<feature type="region of interest" description="Disordered" evidence="2">
    <location>
        <begin position="604"/>
        <end position="648"/>
    </location>
</feature>
<dbReference type="RefSeq" id="XP_022322514.1">
    <property type="nucleotide sequence ID" value="XM_022466806.1"/>
</dbReference>
<sequence length="1587" mass="182359">MAETASMRVVPSGKIYRQMFDAQVQLQRSLTKMKSRETNTAPLDHSPERQSTAIPVVKLTREDVAHGLLTERQRTWADGFPNDPYVENPVLHKQYSEFVRSTMKESDSSKAGKEVQGLPDIVVPAKEGSNIIQRIAASRQKRHESTVEDLHQELSVINSDLEPVITEYSETLLRKLDDDDKEINHLLARIERDEDLLTYNLGELYKLWDEVQHHSAERQMWINELDKQLSKVEDDRIDMMRNVFKTYAKTLENIAHLMPPDLNRFLDQESQLVNQTMLSNRRAYSDLYVRLMSSDIEREKAQYTIWKRRVEDWRQLNTKLAIEHFSNFMHEEKIINPPGVTKVYNFMIAEHDVINRRRLDVIKQLCDLKPPASTKTAVYQWDKTLQNLTKEIDSVNQLHLSKLHAEYEKVCQDCLEKIEFIKKSLIDDGVCAPARAQQVVDQEMLPLVGERQKVFENNLETMERDLENHMKETSERLKMLFKFAQGSAHVWDVHEIGLAKQERALQEKLEQCRQVHDNQNQDKEAHLDIIMDRMRQDATEKQLKDSLEKALNMLNKIKTAYEIFHKEQMDIVKNYPTMVKAELKGYDEGVCKFFEVGRNQPKKSKSKILAPKKSKSGEISENTDTPIDFLEYPDPCDESQPELGKENSLPEAVSEILATERGTLFYVLTEAGEYGIPPEKETPAQEKERPDGEGTAFMTEVDIPAPSKPEYIQKIDVDEAVLTEVKKKIRMNFLNHLEEWHVQATERAESVVIAKCEELNSELELRFHLHKPRARRAELDVHNVRAAELVMHSERVTRHTKGIIQALAELRQGFNKMTQEHNKLASKFRQDIEALEVVFVNATKSSKLISLQSQLGNELTNFMEIIRTSLLQYRKHLDKTLQMLRESNARFIKSFKVFSDGGNFCPEEIDVYRKKLENMSSKIDVSEGAIMSDMEDIEKKRLDQATKVASEFEDRFKNHMIDLIFMEKIARWLTNTQVKIKAEVANSNSQAQQLAQHLSDLDRRIDACERPNLDKEPACKKEMQITSRQLNEKLKSVFEAFQDRSTYLNCIKDPTPRPPSGSMQGPPALGALHPVPPIFERKLVRMGSESTCGNLTERKSTRMSSDHGARVGFSQSTDVQPTPISKMGKQPQEDPSVNVIKSILRKQKRAQKSKMRFGMDAELDGELTGGPHHESREKLKSSMSTTTTSEKSKQTSKGKSSHSTGGSENSPKRVQSGMENLHSTPSVPRLRQNSKSTKFDKKYLVFGEKEEEGEETHILGIIKKTLREALDGLLTNAEMYYRSKGNRPVTRPQALQETFEACADVIVQKLQSYYTQSDEYHNQCLQEFRNQLSQLERSVAHVPALLIRDILKEELQKSTAERKRMTEEFSQVQVELEQCQQEHSHLLRPTLGHPHSEDSLKALCEKEESRHKDYVAAVEKHTKDLQSSALSHAQTFIDMLARTAEHQVLQYDNLLVIDDVIKGRVESPKYPTSELIRRKNAGLPLEDDEDKGALPRGKNTWPGIPNNELVIGESPSKVTMTASITTTKTTLGQSATITARDAAYQDYKAEFEKTLKWIDSERQKLMQAEQRWVDSWNTSVEKVKQLY</sequence>
<evidence type="ECO:0000256" key="2">
    <source>
        <dbReference type="SAM" id="MobiDB-lite"/>
    </source>
</evidence>
<feature type="compositionally biased region" description="Basic residues" evidence="2">
    <location>
        <begin position="604"/>
        <end position="614"/>
    </location>
</feature>
<keyword evidence="1" id="KW-0175">Coiled coil</keyword>
<keyword evidence="5" id="KW-1185">Reference proteome</keyword>